<dbReference type="InterPro" id="IPR032732">
    <property type="entry name" value="SPATA6_N"/>
</dbReference>
<dbReference type="AlphaFoldDB" id="A0A8C6SJD9"/>
<evidence type="ECO:0000256" key="1">
    <source>
        <dbReference type="ARBA" id="ARBA00006215"/>
    </source>
</evidence>
<keyword evidence="5" id="KW-1185">Reference proteome</keyword>
<dbReference type="Pfam" id="PF14909">
    <property type="entry name" value="SPATA6"/>
    <property type="match status" value="1"/>
</dbReference>
<evidence type="ECO:0000259" key="3">
    <source>
        <dbReference type="Pfam" id="PF14909"/>
    </source>
</evidence>
<feature type="domain" description="Spermatogenesis-associated protein 6 N-terminal" evidence="3">
    <location>
        <begin position="16"/>
        <end position="68"/>
    </location>
</feature>
<dbReference type="Proteomes" id="UP000694523">
    <property type="component" value="Unplaced"/>
</dbReference>
<reference evidence="4" key="1">
    <citation type="submission" date="2025-08" db="UniProtKB">
        <authorList>
            <consortium name="Ensembl"/>
        </authorList>
    </citation>
    <scope>IDENTIFICATION</scope>
</reference>
<comment type="similarity">
    <text evidence="1">Belongs to the SPATA6 family.</text>
</comment>
<proteinExistence type="inferred from homology"/>
<keyword evidence="2" id="KW-0597">Phosphoprotein</keyword>
<evidence type="ECO:0000256" key="2">
    <source>
        <dbReference type="ARBA" id="ARBA00022553"/>
    </source>
</evidence>
<dbReference type="GO" id="GO:0032027">
    <property type="term" value="F:myosin light chain binding"/>
    <property type="evidence" value="ECO:0007669"/>
    <property type="project" value="InterPro"/>
</dbReference>
<name>A0A8C6SJD9_9GOBI</name>
<evidence type="ECO:0000313" key="4">
    <source>
        <dbReference type="Ensembl" id="ENSNMLP00000006126.1"/>
    </source>
</evidence>
<sequence length="76" mass="8812">MSPTKMYKRSLKCTVILEINTVTCPGLLLKKLSNIYFSVCMLGQYRKTACVPPEFPLHFHQKMVFEKVRIFNTQLG</sequence>
<dbReference type="Ensembl" id="ENSNMLT00000007020.1">
    <property type="protein sequence ID" value="ENSNMLP00000006126.1"/>
    <property type="gene ID" value="ENSNMLG00000004474.1"/>
</dbReference>
<reference evidence="4" key="2">
    <citation type="submission" date="2025-09" db="UniProtKB">
        <authorList>
            <consortium name="Ensembl"/>
        </authorList>
    </citation>
    <scope>IDENTIFICATION</scope>
</reference>
<protein>
    <recommendedName>
        <fullName evidence="3">Spermatogenesis-associated protein 6 N-terminal domain-containing protein</fullName>
    </recommendedName>
</protein>
<dbReference type="PANTHER" id="PTHR16435:SF3">
    <property type="entry name" value="SPERMATOGENESIS-ASSOCIATED PROTEIN 6"/>
    <property type="match status" value="1"/>
</dbReference>
<dbReference type="GO" id="GO:0120212">
    <property type="term" value="C:sperm head-tail coupling apparatus"/>
    <property type="evidence" value="ECO:0007669"/>
    <property type="project" value="InterPro"/>
</dbReference>
<organism evidence="4 5">
    <name type="scientific">Neogobius melanostomus</name>
    <name type="common">round goby</name>
    <dbReference type="NCBI Taxonomy" id="47308"/>
    <lineage>
        <taxon>Eukaryota</taxon>
        <taxon>Metazoa</taxon>
        <taxon>Chordata</taxon>
        <taxon>Craniata</taxon>
        <taxon>Vertebrata</taxon>
        <taxon>Euteleostomi</taxon>
        <taxon>Actinopterygii</taxon>
        <taxon>Neopterygii</taxon>
        <taxon>Teleostei</taxon>
        <taxon>Neoteleostei</taxon>
        <taxon>Acanthomorphata</taxon>
        <taxon>Gobiaria</taxon>
        <taxon>Gobiiformes</taxon>
        <taxon>Gobioidei</taxon>
        <taxon>Gobiidae</taxon>
        <taxon>Benthophilinae</taxon>
        <taxon>Neogobiini</taxon>
        <taxon>Neogobius</taxon>
    </lineage>
</organism>
<dbReference type="GO" id="GO:0007283">
    <property type="term" value="P:spermatogenesis"/>
    <property type="evidence" value="ECO:0007669"/>
    <property type="project" value="InterPro"/>
</dbReference>
<accession>A0A8C6SJD9</accession>
<dbReference type="InterPro" id="IPR042769">
    <property type="entry name" value="SPATA6_fam"/>
</dbReference>
<evidence type="ECO:0000313" key="5">
    <source>
        <dbReference type="Proteomes" id="UP000694523"/>
    </source>
</evidence>
<dbReference type="PANTHER" id="PTHR16435">
    <property type="entry name" value="SPERMATOGENESIS-ASSOCIATED PROTEIN 6 SPATA6"/>
    <property type="match status" value="1"/>
</dbReference>